<keyword evidence="2" id="KW-1185">Reference proteome</keyword>
<dbReference type="Proteomes" id="UP000799118">
    <property type="component" value="Unassembled WGS sequence"/>
</dbReference>
<dbReference type="EMBL" id="ML769385">
    <property type="protein sequence ID" value="KAE9410216.1"/>
    <property type="molecule type" value="Genomic_DNA"/>
</dbReference>
<evidence type="ECO:0000313" key="1">
    <source>
        <dbReference type="EMBL" id="KAE9410216.1"/>
    </source>
</evidence>
<gene>
    <name evidence="1" type="ORF">BT96DRAFT_969327</name>
</gene>
<reference evidence="1" key="1">
    <citation type="journal article" date="2019" name="Environ. Microbiol.">
        <title>Fungal ecological strategies reflected in gene transcription - a case study of two litter decomposers.</title>
        <authorList>
            <person name="Barbi F."/>
            <person name="Kohler A."/>
            <person name="Barry K."/>
            <person name="Baskaran P."/>
            <person name="Daum C."/>
            <person name="Fauchery L."/>
            <person name="Ihrmark K."/>
            <person name="Kuo A."/>
            <person name="LaButti K."/>
            <person name="Lipzen A."/>
            <person name="Morin E."/>
            <person name="Grigoriev I.V."/>
            <person name="Henrissat B."/>
            <person name="Lindahl B."/>
            <person name="Martin F."/>
        </authorList>
    </citation>
    <scope>NUCLEOTIDE SEQUENCE</scope>
    <source>
        <strain evidence="1">JB14</strain>
    </source>
</reference>
<organism evidence="1 2">
    <name type="scientific">Gymnopus androsaceus JB14</name>
    <dbReference type="NCBI Taxonomy" id="1447944"/>
    <lineage>
        <taxon>Eukaryota</taxon>
        <taxon>Fungi</taxon>
        <taxon>Dikarya</taxon>
        <taxon>Basidiomycota</taxon>
        <taxon>Agaricomycotina</taxon>
        <taxon>Agaricomycetes</taxon>
        <taxon>Agaricomycetidae</taxon>
        <taxon>Agaricales</taxon>
        <taxon>Marasmiineae</taxon>
        <taxon>Omphalotaceae</taxon>
        <taxon>Gymnopus</taxon>
    </lineage>
</organism>
<accession>A0A6A4IHX4</accession>
<dbReference type="AlphaFoldDB" id="A0A6A4IHX4"/>
<proteinExistence type="predicted"/>
<sequence length="394" mass="44284">MDMDFFSKITPEPTDLFLNSENSIAFTVLPFIVRSCFRLLQEGPEQLLYPYLLPFSNCTLSQNEFKNLDANTRRSIIKLMRLSLRNLQSKLHVQIIDQKSEYIAFIKNSGHDHIQSPEINFTLVAFDILYNQVKTIAEAHHALLELCNAFFHELGHLWFRTKNLAAFDTAFGKRALQAKVKLTTSWFKFLRKSRQPSAALGEGGELLWDQETYGGLVALAQDKDGEILTWRIEVLQEIGISYVLHDTDAASILHIIFFEPALYYYIPRNGVTRYSKDYCTMLGSAASNPISPSLFPSNIFPPPPPPIELDPTLLVSPNSSAILKLVKCIPLQLASVFVKWTQSAEAVGFAHRPQIELVQPPLPPSSSSSSGFSCMNFLAARKPKKKGQQGRACS</sequence>
<protein>
    <submittedName>
        <fullName evidence="1">Uncharacterized protein</fullName>
    </submittedName>
</protein>
<evidence type="ECO:0000313" key="2">
    <source>
        <dbReference type="Proteomes" id="UP000799118"/>
    </source>
</evidence>
<name>A0A6A4IHX4_9AGAR</name>